<dbReference type="Gene3D" id="3.20.20.140">
    <property type="entry name" value="Metal-dependent hydrolases"/>
    <property type="match status" value="1"/>
</dbReference>
<accession>A0A7Y2LZR2</accession>
<sequence length="325" mass="33101">MTHIDPFALRDLVGQDAAPCRRALTGEHGVALPPFVDHHVHLHLIDAHALPAGGIAGVLDLGGDPVALARLPKDGFPRVAYAGAILTAPGGYPIGRPWAPAEIAREVSDATLHAGAAGGAATAVDEQAVFGASVVKVALNAAAGPVLDPATLSAVVAAARTRGRPVVAHVEGMGMARRALDAGVDALAHAPFSETLSPAEIGEAVASGQRWIPTVAIHGDGDRERAIANLAAFVAAGGAVLYGTDLGNGERVPGVQVDELSAMDAAGLRGAALVAALTDPWPRREQATAIATFIPGPAPRTLDEVPAWLSRATVVPDEELIRDDV</sequence>
<gene>
    <name evidence="1" type="ORF">HLA99_05510</name>
</gene>
<dbReference type="PANTHER" id="PTHR43135">
    <property type="entry name" value="ALPHA-D-RIBOSE 1-METHYLPHOSPHONATE 5-TRIPHOSPHATE DIPHOSPHATASE"/>
    <property type="match status" value="1"/>
</dbReference>
<dbReference type="PANTHER" id="PTHR43135:SF3">
    <property type="entry name" value="ALPHA-D-RIBOSE 1-METHYLPHOSPHONATE 5-TRIPHOSPHATE DIPHOSPHATASE"/>
    <property type="match status" value="1"/>
</dbReference>
<dbReference type="AlphaFoldDB" id="A0A7Y2LZR2"/>
<reference evidence="1 2" key="1">
    <citation type="submission" date="2020-05" db="EMBL/GenBank/DDBJ databases">
        <title>MicrobeNet Type strains.</title>
        <authorList>
            <person name="Nicholson A.C."/>
        </authorList>
    </citation>
    <scope>NUCLEOTIDE SEQUENCE [LARGE SCALE GENOMIC DNA]</scope>
    <source>
        <strain evidence="1 2">JCM 14282</strain>
    </source>
</reference>
<name>A0A7Y2LZR2_9MICO</name>
<evidence type="ECO:0008006" key="3">
    <source>
        <dbReference type="Google" id="ProtNLM"/>
    </source>
</evidence>
<evidence type="ECO:0000313" key="1">
    <source>
        <dbReference type="EMBL" id="NNH03304.1"/>
    </source>
</evidence>
<protein>
    <recommendedName>
        <fullName evidence="3">Imidazolonepropionase-like amidohydrolase</fullName>
    </recommendedName>
</protein>
<evidence type="ECO:0000313" key="2">
    <source>
        <dbReference type="Proteomes" id="UP000543598"/>
    </source>
</evidence>
<dbReference type="Proteomes" id="UP000543598">
    <property type="component" value="Unassembled WGS sequence"/>
</dbReference>
<dbReference type="SUPFAM" id="SSF51556">
    <property type="entry name" value="Metallo-dependent hydrolases"/>
    <property type="match status" value="1"/>
</dbReference>
<dbReference type="InterPro" id="IPR032466">
    <property type="entry name" value="Metal_Hydrolase"/>
</dbReference>
<organism evidence="1 2">
    <name type="scientific">Microbacterium ulmi</name>
    <dbReference type="NCBI Taxonomy" id="179095"/>
    <lineage>
        <taxon>Bacteria</taxon>
        <taxon>Bacillati</taxon>
        <taxon>Actinomycetota</taxon>
        <taxon>Actinomycetes</taxon>
        <taxon>Micrococcales</taxon>
        <taxon>Microbacteriaceae</taxon>
        <taxon>Microbacterium</taxon>
    </lineage>
</organism>
<keyword evidence="2" id="KW-1185">Reference proteome</keyword>
<dbReference type="InterPro" id="IPR051781">
    <property type="entry name" value="Metallo-dep_Hydrolase"/>
</dbReference>
<proteinExistence type="predicted"/>
<dbReference type="RefSeq" id="WP_167037588.1">
    <property type="nucleotide sequence ID" value="NZ_BAAANA010000001.1"/>
</dbReference>
<comment type="caution">
    <text evidence="1">The sequence shown here is derived from an EMBL/GenBank/DDBJ whole genome shotgun (WGS) entry which is preliminary data.</text>
</comment>
<dbReference type="EMBL" id="JABEMB010000004">
    <property type="protein sequence ID" value="NNH03304.1"/>
    <property type="molecule type" value="Genomic_DNA"/>
</dbReference>